<sequence>VPGAFSQNSSKSPRKAQSHSPRAQPSSPTVPQAWSHGMPPTTLQNVPSRTRQPSLTDVLYCPEAIVSLVGVLWRLAACREHQWAPEVYMAFTVRNPETGQLFTTELGWAGIRWEAEAHHDQKLFPYGEYLEMAMLNLTL</sequence>
<reference evidence="2" key="3">
    <citation type="submission" date="2025-08" db="UniProtKB">
        <authorList>
            <consortium name="Ensembl"/>
        </authorList>
    </citation>
    <scope>IDENTIFICATION</scope>
</reference>
<feature type="compositionally biased region" description="Polar residues" evidence="1">
    <location>
        <begin position="18"/>
        <end position="32"/>
    </location>
</feature>
<name>G3SD04_GORGO</name>
<evidence type="ECO:0000256" key="1">
    <source>
        <dbReference type="SAM" id="MobiDB-lite"/>
    </source>
</evidence>
<dbReference type="Ensembl" id="ENSGGOT00000027158.2">
    <property type="protein sequence ID" value="ENSGGOP00000025982.2"/>
    <property type="gene ID" value="ENSGGOG00000026930.2"/>
</dbReference>
<dbReference type="Proteomes" id="UP000001519">
    <property type="component" value="Chromosome 3"/>
</dbReference>
<reference evidence="2 3" key="2">
    <citation type="journal article" date="2012" name="Nature">
        <title>Insights into hominid evolution from the gorilla genome sequence.</title>
        <authorList>
            <person name="Scally A."/>
            <person name="Dutheil J.Y."/>
            <person name="Hillier L.W."/>
            <person name="Jordan G.E."/>
            <person name="Goodhead I."/>
            <person name="Herrero J."/>
            <person name="Hobolth A."/>
            <person name="Lappalainen T."/>
            <person name="Mailund T."/>
            <person name="Marques-Bonet T."/>
            <person name="McCarthy S."/>
            <person name="Montgomery S.H."/>
            <person name="Schwalie P.C."/>
            <person name="Tang Y.A."/>
            <person name="Ward M.C."/>
            <person name="Xue Y."/>
            <person name="Yngvadottir B."/>
            <person name="Alkan C."/>
            <person name="Andersen L.N."/>
            <person name="Ayub Q."/>
            <person name="Ball E.V."/>
            <person name="Beal K."/>
            <person name="Bradley B.J."/>
            <person name="Chen Y."/>
            <person name="Clee C.M."/>
            <person name="Fitzgerald S."/>
            <person name="Graves T.A."/>
            <person name="Gu Y."/>
            <person name="Heath P."/>
            <person name="Heger A."/>
            <person name="Karakoc E."/>
            <person name="Kolb-Kokocinski A."/>
            <person name="Laird G.K."/>
            <person name="Lunter G."/>
            <person name="Meader S."/>
            <person name="Mort M."/>
            <person name="Mullikin J.C."/>
            <person name="Munch K."/>
            <person name="O'Connor T.D."/>
            <person name="Phillips A.D."/>
            <person name="Prado-Martinez J."/>
            <person name="Rogers A.S."/>
            <person name="Sajjadian S."/>
            <person name="Schmidt D."/>
            <person name="Shaw K."/>
            <person name="Simpson J.T."/>
            <person name="Stenson P.D."/>
            <person name="Turner D.J."/>
            <person name="Vigilant L."/>
            <person name="Vilella A.J."/>
            <person name="Whitener W."/>
            <person name="Zhu B."/>
            <person name="Cooper D.N."/>
            <person name="de Jong P."/>
            <person name="Dermitzakis E.T."/>
            <person name="Eichler E.E."/>
            <person name="Flicek P."/>
            <person name="Goldman N."/>
            <person name="Mundy N.I."/>
            <person name="Ning Z."/>
            <person name="Odom D.T."/>
            <person name="Ponting C.P."/>
            <person name="Quail M.A."/>
            <person name="Ryder O.A."/>
            <person name="Searle S.M."/>
            <person name="Warren W.C."/>
            <person name="Wilson R.K."/>
            <person name="Schierup M.H."/>
            <person name="Rogers J."/>
            <person name="Tyler-Smith C."/>
            <person name="Durbin R."/>
        </authorList>
    </citation>
    <scope>NUCLEOTIDE SEQUENCE [LARGE SCALE GENOMIC DNA]</scope>
</reference>
<feature type="region of interest" description="Disordered" evidence="1">
    <location>
        <begin position="1"/>
        <end position="49"/>
    </location>
</feature>
<feature type="compositionally biased region" description="Polar residues" evidence="1">
    <location>
        <begin position="1"/>
        <end position="11"/>
    </location>
</feature>
<evidence type="ECO:0000313" key="3">
    <source>
        <dbReference type="Proteomes" id="UP000001519"/>
    </source>
</evidence>
<dbReference type="Bgee" id="ENSGGOG00000026930">
    <property type="expression patterns" value="Expressed in frontal cortex and 6 other cell types or tissues"/>
</dbReference>
<proteinExistence type="predicted"/>
<dbReference type="EMBL" id="CABD030024091">
    <property type="status" value="NOT_ANNOTATED_CDS"/>
    <property type="molecule type" value="Genomic_DNA"/>
</dbReference>
<organism evidence="2 3">
    <name type="scientific">Gorilla gorilla gorilla</name>
    <name type="common">Western lowland gorilla</name>
    <dbReference type="NCBI Taxonomy" id="9595"/>
    <lineage>
        <taxon>Eukaryota</taxon>
        <taxon>Metazoa</taxon>
        <taxon>Chordata</taxon>
        <taxon>Craniata</taxon>
        <taxon>Vertebrata</taxon>
        <taxon>Euteleostomi</taxon>
        <taxon>Mammalia</taxon>
        <taxon>Eutheria</taxon>
        <taxon>Euarchontoglires</taxon>
        <taxon>Primates</taxon>
        <taxon>Haplorrhini</taxon>
        <taxon>Catarrhini</taxon>
        <taxon>Hominidae</taxon>
        <taxon>Gorilla</taxon>
    </lineage>
</organism>
<evidence type="ECO:0000313" key="2">
    <source>
        <dbReference type="Ensembl" id="ENSGGOP00000025982.2"/>
    </source>
</evidence>
<accession>G3SD04</accession>
<protein>
    <submittedName>
        <fullName evidence="2">Uncharacterized protein</fullName>
    </submittedName>
</protein>
<reference evidence="3" key="1">
    <citation type="submission" date="2011-05" db="EMBL/GenBank/DDBJ databases">
        <title>Insights into the evolution of the great apes provided by the gorilla genome.</title>
        <authorList>
            <person name="Scally A."/>
        </authorList>
    </citation>
    <scope>NUCLEOTIDE SEQUENCE [LARGE SCALE GENOMIC DNA]</scope>
</reference>
<reference evidence="2" key="4">
    <citation type="submission" date="2025-09" db="UniProtKB">
        <authorList>
            <consortium name="Ensembl"/>
        </authorList>
    </citation>
    <scope>IDENTIFICATION</scope>
</reference>
<dbReference type="AlphaFoldDB" id="G3SD04"/>
<dbReference type="GeneTree" id="ENSGT00510000047003"/>
<keyword evidence="3" id="KW-1185">Reference proteome</keyword>
<gene>
    <name evidence="2" type="primary">LOC101139163</name>
</gene>
<dbReference type="EMBL" id="CABD030024090">
    <property type="status" value="NOT_ANNOTATED_CDS"/>
    <property type="molecule type" value="Genomic_DNA"/>
</dbReference>